<feature type="domain" description="NACHT" evidence="1">
    <location>
        <begin position="280"/>
        <end position="433"/>
    </location>
</feature>
<dbReference type="InterPro" id="IPR007111">
    <property type="entry name" value="NACHT_NTPase"/>
</dbReference>
<sequence length="951" mass="108756">MDAEHYHNHLKYSICLTRVGNSLFHKAFQWGYEGGEGNSLKETIFNLPGYHKGRFRKDFNEVQREKLENNISFKDLDLRLLFRLLQLVCGLTDSEDSKWYTESSDSLEYYLHLIYTKYNDMVNLNTNLTNLEICTQIENLREIFTNIIQISGRTFSLTGEDLNDVEVWVNKELNSVKESLVTSEILMKYEKEIESVHAIWLKEEGYEEASLNVTSISQIVLDPWLDLVNPFFVNDIFINPLICLETDIIQKRQLSIKDSYVHFSELLVNSEKKSSNLDFILISSDNGMGKSTLIKQVLHGFYFEKNVLKGLAAFDLALSLKCYQATFDSIDDIIAAFLPLCSSFLGSRVYKKAFSTLKLLIMLDDIEGLTENSLNILEELCTKLYPGSQVVATVSSERFKEMENKLRRLNFNIRIFELHGIPESQVQIFYKKFVELCPIADKTGNGKLKRLETLMSENSSLQTSLKSPEFLTAISLLLANSSCKLDNISTISDIFIHLEELLLKKSVSAIEKSLDNDGINNDDIFKNIQEVFKVMSKEVLCSLITGKFFEADNAEKIYNKCLELNIPSKELVSLFLGFSGDQESSLLDMFNFSSYYRKVYYAASYIAQHILKKSKSPQITEVLDNVIPDKDIALESSNFQRIIKIVIGILVSNKNDHLNFVASEITSILKESGVTKSTDWIQYIEESKQNKPLIDAILVEMGSVWDVEDIGISHTLIFLLRYKPPSSLTITVNENPAKCQYLLEAIQICSKLSIHISIHISHHFLTEKEDFSDQYLDALKRGSSRCKLESFSGRLSMSSIFQLPRTIKKLSLHVNPSMIGFLNARLPSFINKPEIHLNLDVVPGTSPSSIPALKADGMNVYIDLWNINQSSLEWSCEIIQTLSSSFMGLSLQNCSMNSRFFIKWVRNLHTREIYSSKLTICSRLDITKEEEDKLQKYSNLLGCYKFEWVRL</sequence>
<dbReference type="Gene3D" id="3.40.50.300">
    <property type="entry name" value="P-loop containing nucleotide triphosphate hydrolases"/>
    <property type="match status" value="1"/>
</dbReference>
<accession>A0AAV2RL39</accession>
<reference evidence="2 3" key="1">
    <citation type="submission" date="2024-05" db="EMBL/GenBank/DDBJ databases">
        <authorList>
            <person name="Wallberg A."/>
        </authorList>
    </citation>
    <scope>NUCLEOTIDE SEQUENCE [LARGE SCALE GENOMIC DNA]</scope>
</reference>
<dbReference type="SUPFAM" id="SSF52540">
    <property type="entry name" value="P-loop containing nucleoside triphosphate hydrolases"/>
    <property type="match status" value="1"/>
</dbReference>
<organism evidence="2 3">
    <name type="scientific">Meganyctiphanes norvegica</name>
    <name type="common">Northern krill</name>
    <name type="synonym">Thysanopoda norvegica</name>
    <dbReference type="NCBI Taxonomy" id="48144"/>
    <lineage>
        <taxon>Eukaryota</taxon>
        <taxon>Metazoa</taxon>
        <taxon>Ecdysozoa</taxon>
        <taxon>Arthropoda</taxon>
        <taxon>Crustacea</taxon>
        <taxon>Multicrustacea</taxon>
        <taxon>Malacostraca</taxon>
        <taxon>Eumalacostraca</taxon>
        <taxon>Eucarida</taxon>
        <taxon>Euphausiacea</taxon>
        <taxon>Euphausiidae</taxon>
        <taxon>Meganyctiphanes</taxon>
    </lineage>
</organism>
<dbReference type="Proteomes" id="UP001497623">
    <property type="component" value="Unassembled WGS sequence"/>
</dbReference>
<evidence type="ECO:0000313" key="3">
    <source>
        <dbReference type="Proteomes" id="UP001497623"/>
    </source>
</evidence>
<evidence type="ECO:0000259" key="1">
    <source>
        <dbReference type="Pfam" id="PF05729"/>
    </source>
</evidence>
<dbReference type="Pfam" id="PF05729">
    <property type="entry name" value="NACHT"/>
    <property type="match status" value="1"/>
</dbReference>
<gene>
    <name evidence="2" type="ORF">MNOR_LOCUS25376</name>
</gene>
<name>A0AAV2RL39_MEGNR</name>
<evidence type="ECO:0000313" key="2">
    <source>
        <dbReference type="EMBL" id="CAL4126111.1"/>
    </source>
</evidence>
<dbReference type="EMBL" id="CAXKWB010024158">
    <property type="protein sequence ID" value="CAL4126111.1"/>
    <property type="molecule type" value="Genomic_DNA"/>
</dbReference>
<keyword evidence="3" id="KW-1185">Reference proteome</keyword>
<comment type="caution">
    <text evidence="2">The sequence shown here is derived from an EMBL/GenBank/DDBJ whole genome shotgun (WGS) entry which is preliminary data.</text>
</comment>
<protein>
    <recommendedName>
        <fullName evidence="1">NACHT domain-containing protein</fullName>
    </recommendedName>
</protein>
<proteinExistence type="predicted"/>
<dbReference type="InterPro" id="IPR027417">
    <property type="entry name" value="P-loop_NTPase"/>
</dbReference>
<dbReference type="AlphaFoldDB" id="A0AAV2RL39"/>